<dbReference type="AlphaFoldDB" id="K3WGA8"/>
<keyword evidence="10" id="KW-1185">Reference proteome</keyword>
<feature type="region of interest" description="Disordered" evidence="6">
    <location>
        <begin position="640"/>
        <end position="661"/>
    </location>
</feature>
<dbReference type="GO" id="GO:0061709">
    <property type="term" value="P:reticulophagy"/>
    <property type="evidence" value="ECO:0007669"/>
    <property type="project" value="TreeGrafter"/>
</dbReference>
<evidence type="ECO:0000313" key="10">
    <source>
        <dbReference type="Proteomes" id="UP000019132"/>
    </source>
</evidence>
<dbReference type="InterPro" id="IPR045326">
    <property type="entry name" value="ATG17-like_dom"/>
</dbReference>
<protein>
    <submittedName>
        <fullName evidence="9">Uncharacterized protein</fullName>
    </submittedName>
</protein>
<organism evidence="9 10">
    <name type="scientific">Globisporangium ultimum (strain ATCC 200006 / CBS 805.95 / DAOM BR144)</name>
    <name type="common">Pythium ultimum</name>
    <dbReference type="NCBI Taxonomy" id="431595"/>
    <lineage>
        <taxon>Eukaryota</taxon>
        <taxon>Sar</taxon>
        <taxon>Stramenopiles</taxon>
        <taxon>Oomycota</taxon>
        <taxon>Peronosporomycetes</taxon>
        <taxon>Pythiales</taxon>
        <taxon>Pythiaceae</taxon>
        <taxon>Globisporangium</taxon>
    </lineage>
</organism>
<feature type="coiled-coil region" evidence="5">
    <location>
        <begin position="612"/>
        <end position="639"/>
    </location>
</feature>
<dbReference type="InParanoid" id="K3WGA8"/>
<evidence type="ECO:0000256" key="6">
    <source>
        <dbReference type="SAM" id="MobiDB-lite"/>
    </source>
</evidence>
<evidence type="ECO:0000313" key="9">
    <source>
        <dbReference type="EnsemblProtists" id="PYU1_T003999"/>
    </source>
</evidence>
<keyword evidence="1" id="KW-0813">Transport</keyword>
<dbReference type="GO" id="GO:0060090">
    <property type="term" value="F:molecular adaptor activity"/>
    <property type="evidence" value="ECO:0007669"/>
    <property type="project" value="TreeGrafter"/>
</dbReference>
<reference evidence="10" key="2">
    <citation type="submission" date="2010-04" db="EMBL/GenBank/DDBJ databases">
        <authorList>
            <person name="Buell R."/>
            <person name="Hamilton J."/>
            <person name="Hostetler J."/>
        </authorList>
    </citation>
    <scope>NUCLEOTIDE SEQUENCE [LARGE SCALE GENOMIC DNA]</scope>
    <source>
        <strain evidence="10">DAOM:BR144</strain>
    </source>
</reference>
<dbReference type="GO" id="GO:1990316">
    <property type="term" value="C:Atg1/ULK1 kinase complex"/>
    <property type="evidence" value="ECO:0007669"/>
    <property type="project" value="TreeGrafter"/>
</dbReference>
<evidence type="ECO:0000256" key="5">
    <source>
        <dbReference type="SAM" id="Coils"/>
    </source>
</evidence>
<evidence type="ECO:0000256" key="4">
    <source>
        <dbReference type="ARBA" id="ARBA00023054"/>
    </source>
</evidence>
<name>K3WGA8_GLOUD</name>
<feature type="coiled-coil region" evidence="5">
    <location>
        <begin position="691"/>
        <end position="726"/>
    </location>
</feature>
<reference evidence="9" key="3">
    <citation type="submission" date="2015-02" db="UniProtKB">
        <authorList>
            <consortium name="EnsemblProtists"/>
        </authorList>
    </citation>
    <scope>IDENTIFICATION</scope>
    <source>
        <strain evidence="9">DAOM BR144</strain>
    </source>
</reference>
<dbReference type="InterPro" id="IPR040040">
    <property type="entry name" value="ATG11"/>
</dbReference>
<evidence type="ECO:0000256" key="3">
    <source>
        <dbReference type="ARBA" id="ARBA00023006"/>
    </source>
</evidence>
<feature type="compositionally biased region" description="Polar residues" evidence="6">
    <location>
        <begin position="646"/>
        <end position="658"/>
    </location>
</feature>
<dbReference type="InterPro" id="IPR019460">
    <property type="entry name" value="Atg11_C"/>
</dbReference>
<accession>K3WGA8</accession>
<dbReference type="GO" id="GO:0034517">
    <property type="term" value="P:ribophagy"/>
    <property type="evidence" value="ECO:0007669"/>
    <property type="project" value="TreeGrafter"/>
</dbReference>
<dbReference type="Proteomes" id="UP000019132">
    <property type="component" value="Unassembled WGS sequence"/>
</dbReference>
<dbReference type="PANTHER" id="PTHR13222">
    <property type="entry name" value="RB1-INDUCIBLE COILED-COIL"/>
    <property type="match status" value="1"/>
</dbReference>
<evidence type="ECO:0000259" key="7">
    <source>
        <dbReference type="Pfam" id="PF04108"/>
    </source>
</evidence>
<evidence type="ECO:0000256" key="1">
    <source>
        <dbReference type="ARBA" id="ARBA00022448"/>
    </source>
</evidence>
<keyword evidence="2" id="KW-0653">Protein transport</keyword>
<dbReference type="EMBL" id="GL376567">
    <property type="status" value="NOT_ANNOTATED_CDS"/>
    <property type="molecule type" value="Genomic_DNA"/>
</dbReference>
<dbReference type="GO" id="GO:0015031">
    <property type="term" value="P:protein transport"/>
    <property type="evidence" value="ECO:0007669"/>
    <property type="project" value="UniProtKB-KW"/>
</dbReference>
<dbReference type="Pfam" id="PF10377">
    <property type="entry name" value="ATG11"/>
    <property type="match status" value="1"/>
</dbReference>
<dbReference type="EnsemblProtists" id="PYU1_T003999">
    <property type="protein sequence ID" value="PYU1_T003999"/>
    <property type="gene ID" value="PYU1_G003989"/>
</dbReference>
<dbReference type="GO" id="GO:0034045">
    <property type="term" value="C:phagophore assembly site membrane"/>
    <property type="evidence" value="ECO:0007669"/>
    <property type="project" value="TreeGrafter"/>
</dbReference>
<dbReference type="HOGENOM" id="CLU_014713_0_0_1"/>
<sequence>MPQFDGEDEEKRAAPHLYGSGSAVGGTSATLVRVGNATNGAVYSVALASNELVVEELREELVKYSAIPIADQILLGGPPFARLDPRRTIAHYGLPADDKNVFLYDRRMLSSETSGAPPPHAQLRPVDIQLPSMPVSASEGSRLLSESSSPLLRALADYESHFQLQVNQSQALEQGAHANIQACEACTSELQVQSQAIGAAIANLEIFKVYVLPLYSMTNRFTPFWSDFEASSEKHVRLLTNFESYLSALSTVMLHPALATDERKTLYDCIPVEREREWAAQCEQSHAHVRTQVLRLQSLHDEICREVTAIVNSQEKSAREYTHALQELQEMKHLAASQAQITHKLNANLGIVMNKIAQTSAEVNPSATMFASTNALEVCRGIDELYQKQHDLLPAAQKIAGEINGRLAKIASAKSALYGLVSANLRQISLSQSKIRDFENSLAMLKEALIAQKKHFNELEHLEKLPESYAACLKEIARRLKYGQMFSDRIQSMAEELAQLREEEVQYREVFLRSFGQHLPRDFVSGLAEKPSHCEFRMRPFDQSLPLIEDVDDANASDDQAALDEIAAENFSIEEPQFGADSLHDSGFGGSQGSLDGKLNGNGGGMIGGLDVELLQKRCEELEARVSELTTELEQSKKSNMYFGSESGSISRSDLSKTSAREGDSSCEFPLVLALAATAGAMTSSSEADRSNLLEAELASTKQAQEEAEQEERRQKELLIAKLEIQDRTRREQLLQDSQAKLQHTVQSLQSTVGVYRPAFGSILTLLQLAVPSDPREMDSYVSSSTKTIETRLHELLASADAEKLLRQELERRQDEEVALTSVERDDATSDSFKISFRSFDVNDLALFLPTSAPGSDAQRVYLAFHLGCPHRFLSAESISSFSINGRYPDYVVGRIVLIDEQVADDANNPYGLQFGTTFYVLTVASLHES</sequence>
<dbReference type="GO" id="GO:0000422">
    <property type="term" value="P:autophagy of mitochondrion"/>
    <property type="evidence" value="ECO:0007669"/>
    <property type="project" value="TreeGrafter"/>
</dbReference>
<dbReference type="GO" id="GO:0034727">
    <property type="term" value="P:piecemeal microautophagy of the nucleus"/>
    <property type="evidence" value="ECO:0007669"/>
    <property type="project" value="TreeGrafter"/>
</dbReference>
<feature type="coiled-coil region" evidence="5">
    <location>
        <begin position="483"/>
        <end position="510"/>
    </location>
</feature>
<keyword evidence="4 5" id="KW-0175">Coiled coil</keyword>
<feature type="domain" description="Autophagy protein ATG17-like" evidence="7">
    <location>
        <begin position="165"/>
        <end position="519"/>
    </location>
</feature>
<dbReference type="OMA" id="KHFAPFW"/>
<dbReference type="GO" id="GO:0019901">
    <property type="term" value="F:protein kinase binding"/>
    <property type="evidence" value="ECO:0007669"/>
    <property type="project" value="TreeGrafter"/>
</dbReference>
<proteinExistence type="predicted"/>
<reference evidence="10" key="1">
    <citation type="journal article" date="2010" name="Genome Biol.">
        <title>Genome sequence of the necrotrophic plant pathogen Pythium ultimum reveals original pathogenicity mechanisms and effector repertoire.</title>
        <authorList>
            <person name="Levesque C.A."/>
            <person name="Brouwer H."/>
            <person name="Cano L."/>
            <person name="Hamilton J.P."/>
            <person name="Holt C."/>
            <person name="Huitema E."/>
            <person name="Raffaele S."/>
            <person name="Robideau G.P."/>
            <person name="Thines M."/>
            <person name="Win J."/>
            <person name="Zerillo M.M."/>
            <person name="Beakes G.W."/>
            <person name="Boore J.L."/>
            <person name="Busam D."/>
            <person name="Dumas B."/>
            <person name="Ferriera S."/>
            <person name="Fuerstenberg S.I."/>
            <person name="Gachon C.M."/>
            <person name="Gaulin E."/>
            <person name="Govers F."/>
            <person name="Grenville-Briggs L."/>
            <person name="Horner N."/>
            <person name="Hostetler J."/>
            <person name="Jiang R.H."/>
            <person name="Johnson J."/>
            <person name="Krajaejun T."/>
            <person name="Lin H."/>
            <person name="Meijer H.J."/>
            <person name="Moore B."/>
            <person name="Morris P."/>
            <person name="Phuntmart V."/>
            <person name="Puiu D."/>
            <person name="Shetty J."/>
            <person name="Stajich J.E."/>
            <person name="Tripathy S."/>
            <person name="Wawra S."/>
            <person name="van West P."/>
            <person name="Whitty B.R."/>
            <person name="Coutinho P.M."/>
            <person name="Henrissat B."/>
            <person name="Martin F."/>
            <person name="Thomas P.D."/>
            <person name="Tyler B.M."/>
            <person name="De Vries R.P."/>
            <person name="Kamoun S."/>
            <person name="Yandell M."/>
            <person name="Tisserat N."/>
            <person name="Buell C.R."/>
        </authorList>
    </citation>
    <scope>NUCLEOTIDE SEQUENCE</scope>
    <source>
        <strain evidence="10">DAOM:BR144</strain>
    </source>
</reference>
<dbReference type="VEuPathDB" id="FungiDB:PYU1_G003989"/>
<dbReference type="STRING" id="431595.K3WGA8"/>
<evidence type="ECO:0000256" key="2">
    <source>
        <dbReference type="ARBA" id="ARBA00022927"/>
    </source>
</evidence>
<keyword evidence="3" id="KW-0072">Autophagy</keyword>
<dbReference type="Pfam" id="PF04108">
    <property type="entry name" value="ATG17_like"/>
    <property type="match status" value="1"/>
</dbReference>
<evidence type="ECO:0000259" key="8">
    <source>
        <dbReference type="Pfam" id="PF10377"/>
    </source>
</evidence>
<dbReference type="eggNOG" id="ENOG502QUG9">
    <property type="taxonomic scope" value="Eukaryota"/>
</dbReference>
<feature type="domain" description="Autophagy-related protein 11 C-terminal" evidence="8">
    <location>
        <begin position="813"/>
        <end position="925"/>
    </location>
</feature>
<dbReference type="GO" id="GO:0000045">
    <property type="term" value="P:autophagosome assembly"/>
    <property type="evidence" value="ECO:0007669"/>
    <property type="project" value="InterPro"/>
</dbReference>
<dbReference type="PANTHER" id="PTHR13222:SF1">
    <property type="entry name" value="RB1-INDUCIBLE COILED-COIL PROTEIN 1"/>
    <property type="match status" value="1"/>
</dbReference>